<sequence>MLLRNACHKIASPVSLDFLVPGLIFTRNASKKAPVKLQIHNGSNKPNVPHIPTASTSSNYSPATILNKLDLQIQAFHDQLVGAPTDSQVALFNRVIPELRHALETSNITKAWRFWTTLKAKNLLAFFGPSHHDVYSRYVAAVCDARSPDLPWSRVEAEALEEIAVVAASGGAIEGLKAYMLSYVKLGDANAVLHSYQLYLSLLQENDPRQQVDDIKEDVKDEDESSTDVTIQSPVYTLVQGDILLLAVTAHIIQNSYDEALQAALQVRARIHLSSYEELLRHLGHDHPLRDKLTLYVPHLNAARLVARPGAFSRQIANLTRDFADKALEKFYRSIIEGMSGPNPCLTANASEKNIHGLVVMPDFAWASFITGFLRCRRIDLTEKLWDDMIRLGIRPSIVTWNALIDGYAELRVVDMAVDTWNVMLAQGFKPDAMTHRALIHALFYAGQPDEAMKRLRAFKESLPKLSPRPEESTVLVVYNTVLHGLLFNQREIEARNLLQQLQTEGPKPDIVTFNTILRYYGKQGDLKQLADVLEMIEPAGIVGDVFTFSIVLSALLKVRDDAPQIVISLMKKQGVEPNAATISAIIDHQMRAQTESSFRGALELLSKMEQSELPDMQPNEVTYTSILTGNAYWKRCRLVAYNQTR</sequence>
<dbReference type="Pfam" id="PF13041">
    <property type="entry name" value="PPR_2"/>
    <property type="match status" value="2"/>
</dbReference>
<keyword evidence="2" id="KW-0677">Repeat</keyword>
<comment type="similarity">
    <text evidence="1">Belongs to the CCM1 family.</text>
</comment>
<proteinExistence type="inferred from homology"/>
<dbReference type="AlphaFoldDB" id="A0A401G6S1"/>
<dbReference type="GeneID" id="38774788"/>
<dbReference type="RefSeq" id="XP_027608784.1">
    <property type="nucleotide sequence ID" value="XM_027752983.1"/>
</dbReference>
<dbReference type="InParanoid" id="A0A401G6S1"/>
<dbReference type="InterPro" id="IPR002885">
    <property type="entry name" value="PPR_rpt"/>
</dbReference>
<evidence type="ECO:0000256" key="3">
    <source>
        <dbReference type="ARBA" id="ARBA00044493"/>
    </source>
</evidence>
<protein>
    <recommendedName>
        <fullName evidence="8">Pentatricopeptide repeat-containing protein</fullName>
    </recommendedName>
</protein>
<accession>A0A401G6S1</accession>
<feature type="repeat" description="PPR" evidence="5">
    <location>
        <begin position="397"/>
        <end position="431"/>
    </location>
</feature>
<evidence type="ECO:0000313" key="7">
    <source>
        <dbReference type="Proteomes" id="UP000287166"/>
    </source>
</evidence>
<keyword evidence="7" id="KW-1185">Reference proteome</keyword>
<dbReference type="OrthoDB" id="185373at2759"/>
<evidence type="ECO:0000256" key="4">
    <source>
        <dbReference type="ARBA" id="ARBA00044511"/>
    </source>
</evidence>
<feature type="repeat" description="PPR" evidence="5">
    <location>
        <begin position="510"/>
        <end position="544"/>
    </location>
</feature>
<comment type="function">
    <text evidence="3">Regulates mitochondrial small subunit maturation by controlling 15S rRNA 5'-end processing. Localizes to the 5' precursor of the 15S rRNA in a position that is subsequently occupied by mS47 in the mature yeast mtSSU. Uses structure and sequence-specific RNA recognition, binding to a single-stranded region of the precursor and specifically recognizing bases -6 to -1. The exchange of Ccm1 for mS47 is coupled to the irreversible removal of precursor rRNA that is accompanied by conformational changes of the mitoribosomal proteins uS5m and mS26. These conformational changes signal completion of 5'-end rRNA processing through protection of the mature 5'-end of the 15S rRNA and stabilization of mS47. The removal of the 5' precursor together with the dissociation of Ccm1 may be catalyzed by the 5'-3' exoribonuclease Pet127. Involved in the specific removal of group I introns in mitochondrial encoded transcripts.</text>
</comment>
<dbReference type="Gene3D" id="1.25.40.10">
    <property type="entry name" value="Tetratricopeptide repeat domain"/>
    <property type="match status" value="3"/>
</dbReference>
<dbReference type="PANTHER" id="PTHR47447">
    <property type="entry name" value="OS03G0856100 PROTEIN"/>
    <property type="match status" value="1"/>
</dbReference>
<dbReference type="STRING" id="139825.A0A401G6S1"/>
<comment type="caution">
    <text evidence="6">The sequence shown here is derived from an EMBL/GenBank/DDBJ whole genome shotgun (WGS) entry which is preliminary data.</text>
</comment>
<evidence type="ECO:0000313" key="6">
    <source>
        <dbReference type="EMBL" id="GBE77871.1"/>
    </source>
</evidence>
<evidence type="ECO:0000256" key="5">
    <source>
        <dbReference type="PROSITE-ProRule" id="PRU00708"/>
    </source>
</evidence>
<dbReference type="InterPro" id="IPR011990">
    <property type="entry name" value="TPR-like_helical_dom_sf"/>
</dbReference>
<dbReference type="PANTHER" id="PTHR47447:SF17">
    <property type="entry name" value="OS12G0638900 PROTEIN"/>
    <property type="match status" value="1"/>
</dbReference>
<evidence type="ECO:0000256" key="2">
    <source>
        <dbReference type="ARBA" id="ARBA00022737"/>
    </source>
</evidence>
<name>A0A401G6S1_9APHY</name>
<dbReference type="Pfam" id="PF01535">
    <property type="entry name" value="PPR"/>
    <property type="match status" value="1"/>
</dbReference>
<evidence type="ECO:0008006" key="8">
    <source>
        <dbReference type="Google" id="ProtNLM"/>
    </source>
</evidence>
<comment type="subunit">
    <text evidence="4">Binds to mitochondrial small subunit 15S rRNA.</text>
</comment>
<dbReference type="EMBL" id="BFAD01000001">
    <property type="protein sequence ID" value="GBE77871.1"/>
    <property type="molecule type" value="Genomic_DNA"/>
</dbReference>
<dbReference type="Proteomes" id="UP000287166">
    <property type="component" value="Unassembled WGS sequence"/>
</dbReference>
<reference evidence="6 7" key="1">
    <citation type="journal article" date="2018" name="Sci. Rep.">
        <title>Genome sequence of the cauliflower mushroom Sparassis crispa (Hanabiratake) and its association with beneficial usage.</title>
        <authorList>
            <person name="Kiyama R."/>
            <person name="Furutani Y."/>
            <person name="Kawaguchi K."/>
            <person name="Nakanishi T."/>
        </authorList>
    </citation>
    <scope>NUCLEOTIDE SEQUENCE [LARGE SCALE GENOMIC DNA]</scope>
</reference>
<evidence type="ECO:0000256" key="1">
    <source>
        <dbReference type="ARBA" id="ARBA00006192"/>
    </source>
</evidence>
<dbReference type="PROSITE" id="PS51375">
    <property type="entry name" value="PPR"/>
    <property type="match status" value="3"/>
</dbReference>
<gene>
    <name evidence="6" type="ORF">SCP_0107530</name>
</gene>
<dbReference type="NCBIfam" id="TIGR00756">
    <property type="entry name" value="PPR"/>
    <property type="match status" value="2"/>
</dbReference>
<feature type="repeat" description="PPR" evidence="5">
    <location>
        <begin position="362"/>
        <end position="396"/>
    </location>
</feature>
<organism evidence="6 7">
    <name type="scientific">Sparassis crispa</name>
    <dbReference type="NCBI Taxonomy" id="139825"/>
    <lineage>
        <taxon>Eukaryota</taxon>
        <taxon>Fungi</taxon>
        <taxon>Dikarya</taxon>
        <taxon>Basidiomycota</taxon>
        <taxon>Agaricomycotina</taxon>
        <taxon>Agaricomycetes</taxon>
        <taxon>Polyporales</taxon>
        <taxon>Sparassidaceae</taxon>
        <taxon>Sparassis</taxon>
    </lineage>
</organism>